<organism evidence="2 3">
    <name type="scientific">Candidatus Tokpelaia hoelldobleri</name>
    <dbReference type="NCBI Taxonomy" id="1902579"/>
    <lineage>
        <taxon>Bacteria</taxon>
        <taxon>Pseudomonadati</taxon>
        <taxon>Pseudomonadota</taxon>
        <taxon>Alphaproteobacteria</taxon>
        <taxon>Hyphomicrobiales</taxon>
        <taxon>Candidatus Tokpelaia</taxon>
    </lineage>
</organism>
<name>A0A1U9JTA2_9HYPH</name>
<protein>
    <recommendedName>
        <fullName evidence="4">DUF1344 domain-containing protein</fullName>
    </recommendedName>
</protein>
<feature type="signal peptide" evidence="1">
    <location>
        <begin position="1"/>
        <end position="26"/>
    </location>
</feature>
<gene>
    <name evidence="2" type="ORF">BHV28_03720</name>
</gene>
<keyword evidence="3" id="KW-1185">Reference proteome</keyword>
<dbReference type="KEGG" id="thd:BHV28_03720"/>
<dbReference type="InterPro" id="IPR009780">
    <property type="entry name" value="DUF1344"/>
</dbReference>
<dbReference type="Pfam" id="PF07076">
    <property type="entry name" value="DUF1344"/>
    <property type="match status" value="1"/>
</dbReference>
<dbReference type="AlphaFoldDB" id="A0A1U9JTA2"/>
<reference evidence="2 3" key="2">
    <citation type="journal article" date="2016" name="Sci. Rep.">
        <title>The genome of Rhizobiales bacteria in predatory ants reveals urease gene functions but no genes for nitrogen fixation.</title>
        <authorList>
            <person name="Neuvonen M.M."/>
            <person name="Tamarit D."/>
            <person name="Naslund K."/>
            <person name="Liebig J."/>
            <person name="Feldhaar H."/>
            <person name="Moran N.A."/>
            <person name="Guy L."/>
            <person name="Andersson S.G."/>
        </authorList>
    </citation>
    <scope>NUCLEOTIDE SEQUENCE [LARGE SCALE GENOMIC DNA]</scope>
    <source>
        <strain evidence="2 3">Hsal</strain>
    </source>
</reference>
<keyword evidence="1" id="KW-0732">Signal</keyword>
<dbReference type="Proteomes" id="UP000188912">
    <property type="component" value="Chromosome"/>
</dbReference>
<dbReference type="STRING" id="1902579.BHV28_03720"/>
<proteinExistence type="predicted"/>
<dbReference type="EMBL" id="CP017315">
    <property type="protein sequence ID" value="AQS41087.1"/>
    <property type="molecule type" value="Genomic_DNA"/>
</dbReference>
<feature type="chain" id="PRO_5012459789" description="DUF1344 domain-containing protein" evidence="1">
    <location>
        <begin position="27"/>
        <end position="98"/>
    </location>
</feature>
<reference evidence="2 3" key="1">
    <citation type="journal article" date="2010" name="Science">
        <title>Genomic comparison of the ants Camponotus floridanus and Harpegnathos saltator.</title>
        <authorList>
            <person name="Bonasio R."/>
            <person name="Zhang G."/>
            <person name="Ye C."/>
            <person name="Mutti N.S."/>
            <person name="Fang X."/>
            <person name="Qin N."/>
            <person name="Donahue G."/>
            <person name="Yang P."/>
            <person name="Li Q."/>
            <person name="Li C."/>
            <person name="Zhang P."/>
            <person name="Huang Z."/>
            <person name="Berger S.L."/>
            <person name="Reinberg D."/>
            <person name="Wang J."/>
            <person name="Liebig J."/>
        </authorList>
    </citation>
    <scope>NUCLEOTIDE SEQUENCE [LARGE SCALE GENOMIC DNA]</scope>
    <source>
        <strain evidence="2 3">Hsal</strain>
    </source>
</reference>
<evidence type="ECO:0008006" key="4">
    <source>
        <dbReference type="Google" id="ProtNLM"/>
    </source>
</evidence>
<evidence type="ECO:0000313" key="3">
    <source>
        <dbReference type="Proteomes" id="UP000188912"/>
    </source>
</evidence>
<evidence type="ECO:0000313" key="2">
    <source>
        <dbReference type="EMBL" id="AQS41087.1"/>
    </source>
</evidence>
<accession>A0A1U9JTA2</accession>
<sequence>MTLKAIRKLLSIATFSGLLLPMAAFAGNSQGRIEMIDETANTIILSDGLTYQLPGEFDYSVLSEGMKVLVFYDRDGENRYVTDIEPIDADGKAGIPEE</sequence>
<evidence type="ECO:0000256" key="1">
    <source>
        <dbReference type="SAM" id="SignalP"/>
    </source>
</evidence>